<sequence>MALKLPFTLPIFSSPIDPNPNPHPNPHPRQSTKLHSSRSNTANFPEPNFTGKHRNNNKPAKPKVSPHSHPALKFSNIPKQKLRSVNKPPDNVKISDDGLSYVIEGAPFEFKYSYTETPKSKPLKMREPAFVPFGPVTMPRPWTGRPPLPPSKKKLKEFDSFVLPPPHKKGVKPVQSPGPYLPGTSPRYVWSREEILGEPLTKEEIKELVQSSLKSSRQLNLGRDGFIHNMLDNIHAHWKRKRVCKIKCKGVCTVDMDNVCQQLEEKTGGKVIYRSGGVLYLFRGRNYNYKTRPRFPLMLWKPVPPVYPRLIQQVPEGLTLEEATEMRQKGRTLIPIYKLGKNGVYYNLVNNVREAFEECELVRVNCQGLNKSDYRKIGAKLRDLVPCTLISYENEHILMWRGRSWKSSLPDLGDDRKEANKIDVANENYQTPESEALGVSAPTLQSNNTEPASNLSHDNSHKIEIPCPTENSKQSMTVIAETSLPKDYDGSHIECPSKPMNDRHGAVDIMDDKSVTHSHSTSISRAGAMVGDSATTDVSQLPRSAAPCMKGISLLLEQAIELGSALVLDKDLLDADNIYRTTVSFAKSAPPGPVFMKHRKEAAVVQKSDKQEAPAPALETRETTTLTTKGTREKRPRIRKEKFDERFMNLVPHGTLGVDELAKLLT</sequence>
<evidence type="ECO:0000259" key="9">
    <source>
        <dbReference type="PROSITE" id="PS51295"/>
    </source>
</evidence>
<dbReference type="SMART" id="SM01103">
    <property type="entry name" value="CRS1_YhbY"/>
    <property type="match status" value="2"/>
</dbReference>
<evidence type="ECO:0000313" key="10">
    <source>
        <dbReference type="EMBL" id="KAI5383050.1"/>
    </source>
</evidence>
<feature type="compositionally biased region" description="Pro residues" evidence="8">
    <location>
        <begin position="17"/>
        <end position="27"/>
    </location>
</feature>
<dbReference type="OrthoDB" id="2021019at2759"/>
<dbReference type="GO" id="GO:1990904">
    <property type="term" value="C:ribonucleoprotein complex"/>
    <property type="evidence" value="ECO:0007669"/>
    <property type="project" value="UniProtKB-KW"/>
</dbReference>
<dbReference type="PANTHER" id="PTHR46247:SF1">
    <property type="entry name" value="CRS2-ASSOCIATED FACTOR 1, CHLOROPLASTIC"/>
    <property type="match status" value="1"/>
</dbReference>
<evidence type="ECO:0000256" key="2">
    <source>
        <dbReference type="ARBA" id="ARBA00022737"/>
    </source>
</evidence>
<evidence type="ECO:0000256" key="7">
    <source>
        <dbReference type="PROSITE-ProRule" id="PRU00626"/>
    </source>
</evidence>
<gene>
    <name evidence="10" type="ORF">KIW84_070447</name>
</gene>
<dbReference type="PROSITE" id="PS51295">
    <property type="entry name" value="CRM"/>
    <property type="match status" value="2"/>
</dbReference>
<evidence type="ECO:0000256" key="6">
    <source>
        <dbReference type="ARBA" id="ARBA00023274"/>
    </source>
</evidence>
<keyword evidence="11" id="KW-1185">Reference proteome</keyword>
<reference evidence="10 11" key="1">
    <citation type="journal article" date="2022" name="Nat. Genet.">
        <title>Improved pea reference genome and pan-genome highlight genomic features and evolutionary characteristics.</title>
        <authorList>
            <person name="Yang T."/>
            <person name="Liu R."/>
            <person name="Luo Y."/>
            <person name="Hu S."/>
            <person name="Wang D."/>
            <person name="Wang C."/>
            <person name="Pandey M.K."/>
            <person name="Ge S."/>
            <person name="Xu Q."/>
            <person name="Li N."/>
            <person name="Li G."/>
            <person name="Huang Y."/>
            <person name="Saxena R.K."/>
            <person name="Ji Y."/>
            <person name="Li M."/>
            <person name="Yan X."/>
            <person name="He Y."/>
            <person name="Liu Y."/>
            <person name="Wang X."/>
            <person name="Xiang C."/>
            <person name="Varshney R.K."/>
            <person name="Ding H."/>
            <person name="Gao S."/>
            <person name="Zong X."/>
        </authorList>
    </citation>
    <scope>NUCLEOTIDE SEQUENCE [LARGE SCALE GENOMIC DNA]</scope>
    <source>
        <strain evidence="10 11">cv. Zhongwan 6</strain>
    </source>
</reference>
<proteinExistence type="predicted"/>
<evidence type="ECO:0000256" key="5">
    <source>
        <dbReference type="ARBA" id="ARBA00023187"/>
    </source>
</evidence>
<evidence type="ECO:0000256" key="1">
    <source>
        <dbReference type="ARBA" id="ARBA00022664"/>
    </source>
</evidence>
<keyword evidence="1" id="KW-0507">mRNA processing</keyword>
<feature type="region of interest" description="Disordered" evidence="8">
    <location>
        <begin position="608"/>
        <end position="636"/>
    </location>
</feature>
<dbReference type="FunFam" id="3.30.110.60:FF:000002">
    <property type="entry name" value="CRS2-associated factor 1, chloroplastic"/>
    <property type="match status" value="2"/>
</dbReference>
<keyword evidence="4" id="KW-0809">Transit peptide</keyword>
<keyword evidence="5" id="KW-0508">mRNA splicing</keyword>
<keyword evidence="3 7" id="KW-0694">RNA-binding</keyword>
<name>A0A9D4VI13_PEA</name>
<feature type="compositionally biased region" description="Basic residues" evidence="8">
    <location>
        <begin position="51"/>
        <end position="66"/>
    </location>
</feature>
<accession>A0A9D4VI13</accession>
<dbReference type="Gene3D" id="3.30.110.60">
    <property type="entry name" value="YhbY-like"/>
    <property type="match status" value="2"/>
</dbReference>
<dbReference type="InterPro" id="IPR001890">
    <property type="entry name" value="RNA-binding_CRM"/>
</dbReference>
<comment type="caution">
    <text evidence="10">The sequence shown here is derived from an EMBL/GenBank/DDBJ whole genome shotgun (WGS) entry which is preliminary data.</text>
</comment>
<dbReference type="AlphaFoldDB" id="A0A9D4VI13"/>
<feature type="domain" description="CRM" evidence="9">
    <location>
        <begin position="198"/>
        <end position="294"/>
    </location>
</feature>
<organism evidence="10 11">
    <name type="scientific">Pisum sativum</name>
    <name type="common">Garden pea</name>
    <name type="synonym">Lathyrus oleraceus</name>
    <dbReference type="NCBI Taxonomy" id="3888"/>
    <lineage>
        <taxon>Eukaryota</taxon>
        <taxon>Viridiplantae</taxon>
        <taxon>Streptophyta</taxon>
        <taxon>Embryophyta</taxon>
        <taxon>Tracheophyta</taxon>
        <taxon>Spermatophyta</taxon>
        <taxon>Magnoliopsida</taxon>
        <taxon>eudicotyledons</taxon>
        <taxon>Gunneridae</taxon>
        <taxon>Pentapetalae</taxon>
        <taxon>rosids</taxon>
        <taxon>fabids</taxon>
        <taxon>Fabales</taxon>
        <taxon>Fabaceae</taxon>
        <taxon>Papilionoideae</taxon>
        <taxon>50 kb inversion clade</taxon>
        <taxon>NPAAA clade</taxon>
        <taxon>Hologalegina</taxon>
        <taxon>IRL clade</taxon>
        <taxon>Fabeae</taxon>
        <taxon>Lathyrus</taxon>
    </lineage>
</organism>
<dbReference type="SUPFAM" id="SSF75471">
    <property type="entry name" value="YhbY-like"/>
    <property type="match status" value="2"/>
</dbReference>
<dbReference type="Pfam" id="PF01985">
    <property type="entry name" value="CRS1_YhbY"/>
    <property type="match status" value="2"/>
</dbReference>
<evidence type="ECO:0000256" key="4">
    <source>
        <dbReference type="ARBA" id="ARBA00022946"/>
    </source>
</evidence>
<dbReference type="GO" id="GO:0006397">
    <property type="term" value="P:mRNA processing"/>
    <property type="evidence" value="ECO:0007669"/>
    <property type="project" value="UniProtKB-KW"/>
</dbReference>
<evidence type="ECO:0000313" key="11">
    <source>
        <dbReference type="Proteomes" id="UP001058974"/>
    </source>
</evidence>
<keyword evidence="2" id="KW-0677">Repeat</keyword>
<feature type="region of interest" description="Disordered" evidence="8">
    <location>
        <begin position="1"/>
        <end position="72"/>
    </location>
</feature>
<dbReference type="Proteomes" id="UP001058974">
    <property type="component" value="Chromosome 7"/>
</dbReference>
<evidence type="ECO:0000256" key="8">
    <source>
        <dbReference type="SAM" id="MobiDB-lite"/>
    </source>
</evidence>
<protein>
    <recommendedName>
        <fullName evidence="9">CRM domain-containing protein</fullName>
    </recommendedName>
</protein>
<evidence type="ECO:0000256" key="3">
    <source>
        <dbReference type="ARBA" id="ARBA00022884"/>
    </source>
</evidence>
<feature type="domain" description="CRM" evidence="9">
    <location>
        <begin position="316"/>
        <end position="412"/>
    </location>
</feature>
<dbReference type="PANTHER" id="PTHR46247">
    <property type="entry name" value="CRS2-ASSOCIATED FACTOR 1, CHLOROPLASTIC"/>
    <property type="match status" value="1"/>
</dbReference>
<dbReference type="GO" id="GO:0000373">
    <property type="term" value="P:Group II intron splicing"/>
    <property type="evidence" value="ECO:0007669"/>
    <property type="project" value="EnsemblPlants"/>
</dbReference>
<dbReference type="GO" id="GO:0003729">
    <property type="term" value="F:mRNA binding"/>
    <property type="evidence" value="ECO:0007669"/>
    <property type="project" value="EnsemblPlants"/>
</dbReference>
<keyword evidence="6" id="KW-0687">Ribonucleoprotein</keyword>
<dbReference type="InterPro" id="IPR035920">
    <property type="entry name" value="YhbY-like_sf"/>
</dbReference>
<dbReference type="Gramene" id="Psat07G0044700-T1">
    <property type="protein sequence ID" value="KAI5383050.1"/>
    <property type="gene ID" value="KIW84_070447"/>
</dbReference>
<dbReference type="EMBL" id="JAMSHJ010000007">
    <property type="protein sequence ID" value="KAI5383050.1"/>
    <property type="molecule type" value="Genomic_DNA"/>
</dbReference>
<dbReference type="InterPro" id="IPR044599">
    <property type="entry name" value="CAF1P_plant"/>
</dbReference>